<dbReference type="Pfam" id="PF00071">
    <property type="entry name" value="Ras"/>
    <property type="match status" value="1"/>
</dbReference>
<dbReference type="InterPro" id="IPR001806">
    <property type="entry name" value="Small_GTPase"/>
</dbReference>
<gene>
    <name evidence="3" type="ORF">ACA1_282330</name>
</gene>
<dbReference type="CDD" id="cd00157">
    <property type="entry name" value="Rho"/>
    <property type="match status" value="1"/>
</dbReference>
<keyword evidence="2" id="KW-0342">GTP-binding</keyword>
<keyword evidence="1" id="KW-0547">Nucleotide-binding</keyword>
<name>L8H8M5_ACACF</name>
<dbReference type="STRING" id="1257118.L8H8M5"/>
<reference evidence="3 4" key="1">
    <citation type="journal article" date="2013" name="Genome Biol.">
        <title>Genome of Acanthamoeba castellanii highlights extensive lateral gene transfer and early evolution of tyrosine kinase signaling.</title>
        <authorList>
            <person name="Clarke M."/>
            <person name="Lohan A.J."/>
            <person name="Liu B."/>
            <person name="Lagkouvardos I."/>
            <person name="Roy S."/>
            <person name="Zafar N."/>
            <person name="Bertelli C."/>
            <person name="Schilde C."/>
            <person name="Kianianmomeni A."/>
            <person name="Burglin T.R."/>
            <person name="Frech C."/>
            <person name="Turcotte B."/>
            <person name="Kopec K.O."/>
            <person name="Synnott J.M."/>
            <person name="Choo C."/>
            <person name="Paponov I."/>
            <person name="Finkler A."/>
            <person name="Soon Heng Tan C."/>
            <person name="Hutchins A.P."/>
            <person name="Weinmeier T."/>
            <person name="Rattei T."/>
            <person name="Chu J.S."/>
            <person name="Gimenez G."/>
            <person name="Irimia M."/>
            <person name="Rigden D.J."/>
            <person name="Fitzpatrick D.A."/>
            <person name="Lorenzo-Morales J."/>
            <person name="Bateman A."/>
            <person name="Chiu C.H."/>
            <person name="Tang P."/>
            <person name="Hegemann P."/>
            <person name="Fromm H."/>
            <person name="Raoult D."/>
            <person name="Greub G."/>
            <person name="Miranda-Saavedra D."/>
            <person name="Chen N."/>
            <person name="Nash P."/>
            <person name="Ginger M.L."/>
            <person name="Horn M."/>
            <person name="Schaap P."/>
            <person name="Caler L."/>
            <person name="Loftus B."/>
        </authorList>
    </citation>
    <scope>NUCLEOTIDE SEQUENCE [LARGE SCALE GENOMIC DNA]</scope>
    <source>
        <strain evidence="3 4">Neff</strain>
    </source>
</reference>
<dbReference type="VEuPathDB" id="AmoebaDB:ACA1_282330"/>
<protein>
    <submittedName>
        <fullName evidence="3">Rac1 protein</fullName>
    </submittedName>
</protein>
<dbReference type="InterPro" id="IPR005225">
    <property type="entry name" value="Small_GTP-bd"/>
</dbReference>
<dbReference type="GO" id="GO:0003924">
    <property type="term" value="F:GTPase activity"/>
    <property type="evidence" value="ECO:0007669"/>
    <property type="project" value="InterPro"/>
</dbReference>
<evidence type="ECO:0000313" key="3">
    <source>
        <dbReference type="EMBL" id="ELR21068.1"/>
    </source>
</evidence>
<dbReference type="AlphaFoldDB" id="L8H8M5"/>
<dbReference type="PROSITE" id="PS51420">
    <property type="entry name" value="RHO"/>
    <property type="match status" value="1"/>
</dbReference>
<accession>L8H8M5</accession>
<dbReference type="SMART" id="SM00175">
    <property type="entry name" value="RAB"/>
    <property type="match status" value="1"/>
</dbReference>
<dbReference type="GO" id="GO:0005525">
    <property type="term" value="F:GTP binding"/>
    <property type="evidence" value="ECO:0007669"/>
    <property type="project" value="UniProtKB-KW"/>
</dbReference>
<dbReference type="EMBL" id="KB007908">
    <property type="protein sequence ID" value="ELR21068.1"/>
    <property type="molecule type" value="Genomic_DNA"/>
</dbReference>
<proteinExistence type="predicted"/>
<dbReference type="Gene3D" id="3.40.50.300">
    <property type="entry name" value="P-loop containing nucleotide triphosphate hydrolases"/>
    <property type="match status" value="1"/>
</dbReference>
<sequence length="228" mass="25514">MAHLQWRNIKCVVVGDGNVGKTCMLISYTTNAFPSEYIPTIFDNYSANVMVDGQVIYLGLWDTAGQEEYDRLRPLSYPQSDVFLLCFSVVSPPSFEVELTRPGNLRSKWNPEVVQHCPGVPRFVVGLKTDLRGNSEVVSRLAERGMRPVTREQGEALAKELGADGYLECSALTQEGLQRVFSDAIRAVLHPETGSEARAKTPRQVLRDKLKTVSRRVYRKCQSSCLLS</sequence>
<dbReference type="RefSeq" id="XP_004344811.1">
    <property type="nucleotide sequence ID" value="XM_004344761.1"/>
</dbReference>
<dbReference type="Proteomes" id="UP000011083">
    <property type="component" value="Unassembled WGS sequence"/>
</dbReference>
<dbReference type="GO" id="GO:0007264">
    <property type="term" value="P:small GTPase-mediated signal transduction"/>
    <property type="evidence" value="ECO:0007669"/>
    <property type="project" value="InterPro"/>
</dbReference>
<keyword evidence="4" id="KW-1185">Reference proteome</keyword>
<dbReference type="PROSITE" id="PS51421">
    <property type="entry name" value="RAS"/>
    <property type="match status" value="1"/>
</dbReference>
<dbReference type="KEGG" id="acan:ACA1_282330"/>
<dbReference type="SMART" id="SM00174">
    <property type="entry name" value="RHO"/>
    <property type="match status" value="1"/>
</dbReference>
<dbReference type="SMART" id="SM00173">
    <property type="entry name" value="RAS"/>
    <property type="match status" value="1"/>
</dbReference>
<dbReference type="PROSITE" id="PS51419">
    <property type="entry name" value="RAB"/>
    <property type="match status" value="1"/>
</dbReference>
<dbReference type="GeneID" id="14921944"/>
<dbReference type="OrthoDB" id="8830751at2759"/>
<dbReference type="NCBIfam" id="TIGR00231">
    <property type="entry name" value="small_GTP"/>
    <property type="match status" value="1"/>
</dbReference>
<dbReference type="PRINTS" id="PR00449">
    <property type="entry name" value="RASTRNSFRMNG"/>
</dbReference>
<dbReference type="OMA" id="VNKRPCV"/>
<dbReference type="SUPFAM" id="SSF52540">
    <property type="entry name" value="P-loop containing nucleoside triphosphate hydrolases"/>
    <property type="match status" value="1"/>
</dbReference>
<evidence type="ECO:0000313" key="4">
    <source>
        <dbReference type="Proteomes" id="UP000011083"/>
    </source>
</evidence>
<dbReference type="FunFam" id="3.40.50.300:FF:000118">
    <property type="entry name" value="Rho-related GTP-binding protein RhoG"/>
    <property type="match status" value="1"/>
</dbReference>
<dbReference type="PANTHER" id="PTHR24072">
    <property type="entry name" value="RHO FAMILY GTPASE"/>
    <property type="match status" value="1"/>
</dbReference>
<dbReference type="InterPro" id="IPR027417">
    <property type="entry name" value="P-loop_NTPase"/>
</dbReference>
<dbReference type="InterPro" id="IPR003578">
    <property type="entry name" value="Small_GTPase_Rho"/>
</dbReference>
<organism evidence="3 4">
    <name type="scientific">Acanthamoeba castellanii (strain ATCC 30010 / Neff)</name>
    <dbReference type="NCBI Taxonomy" id="1257118"/>
    <lineage>
        <taxon>Eukaryota</taxon>
        <taxon>Amoebozoa</taxon>
        <taxon>Discosea</taxon>
        <taxon>Longamoebia</taxon>
        <taxon>Centramoebida</taxon>
        <taxon>Acanthamoebidae</taxon>
        <taxon>Acanthamoeba</taxon>
    </lineage>
</organism>
<evidence type="ECO:0000256" key="2">
    <source>
        <dbReference type="ARBA" id="ARBA00023134"/>
    </source>
</evidence>
<evidence type="ECO:0000256" key="1">
    <source>
        <dbReference type="ARBA" id="ARBA00022741"/>
    </source>
</evidence>